<comment type="caution">
    <text evidence="2">The sequence shown here is derived from an EMBL/GenBank/DDBJ whole genome shotgun (WGS) entry which is preliminary data.</text>
</comment>
<feature type="domain" description="Glycosyl hydrolase family 78 alpha-rhamnosidase N-terminal" evidence="1">
    <location>
        <begin position="14"/>
        <end position="69"/>
    </location>
</feature>
<keyword evidence="3" id="KW-1185">Reference proteome</keyword>
<dbReference type="EMBL" id="PJZK01000023">
    <property type="protein sequence ID" value="PLR45214.1"/>
    <property type="molecule type" value="Genomic_DNA"/>
</dbReference>
<sequence>MTCLKAVVLPAQAEPVGSPPDAPAHLHVTFGEIIDEVAETLTGYHGWLSTSWFQQQDIYLNVLPAQANATAPVFWRRRNRSG</sequence>
<organism evidence="2 3">
    <name type="scientific">Chimaeribacter arupi</name>
    <dbReference type="NCBI Taxonomy" id="2060066"/>
    <lineage>
        <taxon>Bacteria</taxon>
        <taxon>Pseudomonadati</taxon>
        <taxon>Pseudomonadota</taxon>
        <taxon>Gammaproteobacteria</taxon>
        <taxon>Enterobacterales</taxon>
        <taxon>Yersiniaceae</taxon>
        <taxon>Chimaeribacter</taxon>
    </lineage>
</organism>
<gene>
    <name evidence="2" type="ORF">CYR34_18100</name>
</gene>
<name>A0A2N5EIY3_9GAMM</name>
<dbReference type="Proteomes" id="UP000234626">
    <property type="component" value="Unassembled WGS sequence"/>
</dbReference>
<proteinExistence type="predicted"/>
<protein>
    <recommendedName>
        <fullName evidence="1">Glycosyl hydrolase family 78 alpha-rhamnosidase N-terminal domain-containing protein</fullName>
    </recommendedName>
</protein>
<evidence type="ECO:0000259" key="1">
    <source>
        <dbReference type="Pfam" id="PF21104"/>
    </source>
</evidence>
<reference evidence="2 3" key="1">
    <citation type="submission" date="2017-12" db="EMBL/GenBank/DDBJ databases">
        <title>Characterization of six clinical isolates of Enterochimera gen. nov., a novel genus of the Yersiniaciae family and the three species Enterochimera arupensis sp. nov., Enterochimera coloradensis sp. nov, and Enterochimera californica sp. nov.</title>
        <authorList>
            <person name="Rossi A."/>
            <person name="Fisher M."/>
        </authorList>
    </citation>
    <scope>NUCLEOTIDE SEQUENCE [LARGE SCALE GENOMIC DNA]</scope>
    <source>
        <strain evidence="2 3">2016Iso1</strain>
    </source>
</reference>
<accession>A0A2N5EIY3</accession>
<evidence type="ECO:0000313" key="3">
    <source>
        <dbReference type="Proteomes" id="UP000234626"/>
    </source>
</evidence>
<dbReference type="AlphaFoldDB" id="A0A2N5EIY3"/>
<evidence type="ECO:0000313" key="2">
    <source>
        <dbReference type="EMBL" id="PLR45214.1"/>
    </source>
</evidence>
<dbReference type="InterPro" id="IPR049164">
    <property type="entry name" value="Glyco_hydro_78_N"/>
</dbReference>
<dbReference type="Pfam" id="PF21104">
    <property type="entry name" value="Glyco_hydro_78_N"/>
    <property type="match status" value="1"/>
</dbReference>